<evidence type="ECO:0000313" key="2">
    <source>
        <dbReference type="Proteomes" id="UP000177697"/>
    </source>
</evidence>
<protein>
    <submittedName>
        <fullName evidence="1">Uncharacterized protein</fullName>
    </submittedName>
</protein>
<reference evidence="1 2" key="1">
    <citation type="journal article" date="2016" name="Nat. Commun.">
        <title>Thousands of microbial genomes shed light on interconnected biogeochemical processes in an aquifer system.</title>
        <authorList>
            <person name="Anantharaman K."/>
            <person name="Brown C.T."/>
            <person name="Hug L.A."/>
            <person name="Sharon I."/>
            <person name="Castelle C.J."/>
            <person name="Probst A.J."/>
            <person name="Thomas B.C."/>
            <person name="Singh A."/>
            <person name="Wilkins M.J."/>
            <person name="Karaoz U."/>
            <person name="Brodie E.L."/>
            <person name="Williams K.H."/>
            <person name="Hubbard S.S."/>
            <person name="Banfield J.F."/>
        </authorList>
    </citation>
    <scope>NUCLEOTIDE SEQUENCE [LARGE SCALE GENOMIC DNA]</scope>
</reference>
<gene>
    <name evidence="1" type="ORF">A2431_03565</name>
</gene>
<proteinExistence type="predicted"/>
<dbReference type="Proteomes" id="UP000177697">
    <property type="component" value="Unassembled WGS sequence"/>
</dbReference>
<sequence length="349" mass="39796">MVTNSLRENLLAHFTNSGQAENPLRVIGLTKEILELGLNDEELHAFCLGRARHLLSIFHEDTKMKTPRTAELQVKYSNAFSALKKRADFVNFLREFSGEYTEERREEVILRKALESERAISQNLRIENAKLTTKSGSGVSIQQNFGAYLRGIASNFSLRPTTNKWDDLASLNAEGEIAVMKVQGKSRKRQPDIPDDLIQKFQNGYRILQNLGVIDLTNTAILQIYKISGGKIHLRRSEFKRILGCVDHNATDLTRTQNSFGRIGSPLFFNETSLLTHIKPLFFAPSFLVVSSIDEHYSIFSHNTKEMVEEITYKTTRPTDVNMKKQKIHRIQFPTRYLFLGFKANQAGV</sequence>
<name>A0A1G2UYG8_9BACT</name>
<accession>A0A1G2UYG8</accession>
<evidence type="ECO:0000313" key="1">
    <source>
        <dbReference type="EMBL" id="OHB14428.1"/>
    </source>
</evidence>
<dbReference type="AlphaFoldDB" id="A0A1G2UYG8"/>
<organism evidence="1 2">
    <name type="scientific">Candidatus Zambryskibacteria bacterium RIFOXYC1_FULL_39_10</name>
    <dbReference type="NCBI Taxonomy" id="1802779"/>
    <lineage>
        <taxon>Bacteria</taxon>
        <taxon>Candidatus Zambryskiibacteriota</taxon>
    </lineage>
</organism>
<dbReference type="EMBL" id="MHWW01000022">
    <property type="protein sequence ID" value="OHB14428.1"/>
    <property type="molecule type" value="Genomic_DNA"/>
</dbReference>
<comment type="caution">
    <text evidence="1">The sequence shown here is derived from an EMBL/GenBank/DDBJ whole genome shotgun (WGS) entry which is preliminary data.</text>
</comment>